<feature type="compositionally biased region" description="Basic and acidic residues" evidence="2">
    <location>
        <begin position="3678"/>
        <end position="3694"/>
    </location>
</feature>
<feature type="compositionally biased region" description="Basic and acidic residues" evidence="2">
    <location>
        <begin position="3788"/>
        <end position="3798"/>
    </location>
</feature>
<gene>
    <name evidence="4" type="primary">znf469</name>
</gene>
<dbReference type="PANTHER" id="PTHR21465">
    <property type="entry name" value="ZINC FINGER PROTEIN 469"/>
    <property type="match status" value="1"/>
</dbReference>
<feature type="compositionally biased region" description="Basic residues" evidence="2">
    <location>
        <begin position="96"/>
        <end position="105"/>
    </location>
</feature>
<dbReference type="CTD" id="84627"/>
<feature type="region of interest" description="Disordered" evidence="2">
    <location>
        <begin position="766"/>
        <end position="796"/>
    </location>
</feature>
<dbReference type="Ensembl" id="ENSACAT00000041743.1">
    <property type="protein sequence ID" value="ENSACAP00000034240.1"/>
    <property type="gene ID" value="ENSACAG00000038041.1"/>
</dbReference>
<keyword evidence="1" id="KW-0479">Metal-binding</keyword>
<dbReference type="PROSITE" id="PS00028">
    <property type="entry name" value="ZINC_FINGER_C2H2_1"/>
    <property type="match status" value="6"/>
</dbReference>
<feature type="region of interest" description="Disordered" evidence="2">
    <location>
        <begin position="906"/>
        <end position="941"/>
    </location>
</feature>
<feature type="region of interest" description="Disordered" evidence="2">
    <location>
        <begin position="1555"/>
        <end position="1584"/>
    </location>
</feature>
<feature type="compositionally biased region" description="Polar residues" evidence="2">
    <location>
        <begin position="2645"/>
        <end position="2655"/>
    </location>
</feature>
<evidence type="ECO:0000256" key="2">
    <source>
        <dbReference type="SAM" id="MobiDB-lite"/>
    </source>
</evidence>
<feature type="region of interest" description="Disordered" evidence="2">
    <location>
        <begin position="2636"/>
        <end position="2800"/>
    </location>
</feature>
<evidence type="ECO:0000313" key="5">
    <source>
        <dbReference type="Proteomes" id="UP000001646"/>
    </source>
</evidence>
<dbReference type="Gene3D" id="3.30.160.60">
    <property type="entry name" value="Classic Zinc Finger"/>
    <property type="match status" value="2"/>
</dbReference>
<feature type="compositionally biased region" description="Basic and acidic residues" evidence="2">
    <location>
        <begin position="774"/>
        <end position="793"/>
    </location>
</feature>
<keyword evidence="1" id="KW-0863">Zinc-finger</keyword>
<feature type="region of interest" description="Disordered" evidence="2">
    <location>
        <begin position="1836"/>
        <end position="1855"/>
    </location>
</feature>
<feature type="domain" description="C2H2-type" evidence="3">
    <location>
        <begin position="3069"/>
        <end position="3096"/>
    </location>
</feature>
<name>A0A803TGA0_ANOCA</name>
<feature type="compositionally biased region" description="Basic and acidic residues" evidence="2">
    <location>
        <begin position="1103"/>
        <end position="1134"/>
    </location>
</feature>
<feature type="compositionally biased region" description="Low complexity" evidence="2">
    <location>
        <begin position="1141"/>
        <end position="1166"/>
    </location>
</feature>
<accession>A0A803TGA0</accession>
<evidence type="ECO:0000259" key="3">
    <source>
        <dbReference type="PROSITE" id="PS50157"/>
    </source>
</evidence>
<feature type="compositionally biased region" description="Basic and acidic residues" evidence="2">
    <location>
        <begin position="3658"/>
        <end position="3670"/>
    </location>
</feature>
<feature type="compositionally biased region" description="Basic and acidic residues" evidence="2">
    <location>
        <begin position="3046"/>
        <end position="3060"/>
    </location>
</feature>
<keyword evidence="5" id="KW-1185">Reference proteome</keyword>
<evidence type="ECO:0000313" key="4">
    <source>
        <dbReference type="Ensembl" id="ENSACAP00000034240.1"/>
    </source>
</evidence>
<feature type="compositionally biased region" description="Basic and acidic residues" evidence="2">
    <location>
        <begin position="1167"/>
        <end position="1179"/>
    </location>
</feature>
<feature type="compositionally biased region" description="Basic and acidic residues" evidence="2">
    <location>
        <begin position="2759"/>
        <end position="2768"/>
    </location>
</feature>
<feature type="compositionally biased region" description="Basic and acidic residues" evidence="2">
    <location>
        <begin position="911"/>
        <end position="928"/>
    </location>
</feature>
<feature type="compositionally biased region" description="Low complexity" evidence="2">
    <location>
        <begin position="619"/>
        <end position="640"/>
    </location>
</feature>
<feature type="compositionally biased region" description="Low complexity" evidence="2">
    <location>
        <begin position="3436"/>
        <end position="3446"/>
    </location>
</feature>
<dbReference type="OrthoDB" id="9897853at2759"/>
<feature type="region of interest" description="Disordered" evidence="2">
    <location>
        <begin position="972"/>
        <end position="1011"/>
    </location>
</feature>
<feature type="region of interest" description="Disordered" evidence="2">
    <location>
        <begin position="3642"/>
        <end position="3842"/>
    </location>
</feature>
<feature type="compositionally biased region" description="Basic and acidic residues" evidence="2">
    <location>
        <begin position="2659"/>
        <end position="2710"/>
    </location>
</feature>
<feature type="compositionally biased region" description="Basic and acidic residues" evidence="2">
    <location>
        <begin position="2397"/>
        <end position="2407"/>
    </location>
</feature>
<feature type="compositionally biased region" description="Basic residues" evidence="2">
    <location>
        <begin position="2586"/>
        <end position="2597"/>
    </location>
</feature>
<feature type="region of interest" description="Disordered" evidence="2">
    <location>
        <begin position="1"/>
        <end position="146"/>
    </location>
</feature>
<feature type="compositionally biased region" description="Polar residues" evidence="2">
    <location>
        <begin position="3452"/>
        <end position="3471"/>
    </location>
</feature>
<feature type="compositionally biased region" description="Basic and acidic residues" evidence="2">
    <location>
        <begin position="1990"/>
        <end position="2000"/>
    </location>
</feature>
<dbReference type="Proteomes" id="UP000001646">
    <property type="component" value="Unplaced"/>
</dbReference>
<feature type="compositionally biased region" description="Low complexity" evidence="2">
    <location>
        <begin position="3604"/>
        <end position="3615"/>
    </location>
</feature>
<feature type="compositionally biased region" description="Polar residues" evidence="2">
    <location>
        <begin position="2540"/>
        <end position="2552"/>
    </location>
</feature>
<feature type="region of interest" description="Disordered" evidence="2">
    <location>
        <begin position="603"/>
        <end position="642"/>
    </location>
</feature>
<dbReference type="KEGG" id="acs:103282102"/>
<feature type="domain" description="C2H2-type" evidence="3">
    <location>
        <begin position="2445"/>
        <end position="2473"/>
    </location>
</feature>
<feature type="region of interest" description="Disordered" evidence="2">
    <location>
        <begin position="3229"/>
        <end position="3252"/>
    </location>
</feature>
<feature type="region of interest" description="Disordered" evidence="2">
    <location>
        <begin position="3386"/>
        <end position="3531"/>
    </location>
</feature>
<feature type="compositionally biased region" description="Basic and acidic residues" evidence="2">
    <location>
        <begin position="2523"/>
        <end position="2535"/>
    </location>
</feature>
<feature type="compositionally biased region" description="Polar residues" evidence="2">
    <location>
        <begin position="3478"/>
        <end position="3497"/>
    </location>
</feature>
<feature type="compositionally biased region" description="Basic and acidic residues" evidence="2">
    <location>
        <begin position="44"/>
        <end position="56"/>
    </location>
</feature>
<protein>
    <recommendedName>
        <fullName evidence="3">C2H2-type domain-containing protein</fullName>
    </recommendedName>
</protein>
<dbReference type="RefSeq" id="XP_062817702.1">
    <property type="nucleotide sequence ID" value="XM_062961632.1"/>
</dbReference>
<feature type="compositionally biased region" description="Basic and acidic residues" evidence="2">
    <location>
        <begin position="2720"/>
        <end position="2730"/>
    </location>
</feature>
<dbReference type="PROSITE" id="PS50157">
    <property type="entry name" value="ZINC_FINGER_C2H2_2"/>
    <property type="match status" value="5"/>
</dbReference>
<sequence>MMGETQHAFATEDAGPGAQDKGVSFEPFGKKELPEFDTNGSGSAKEKEPHTQREAVIRPQQTGKIDFKSLQNRPRFPSEGPWGAVKGSPQSPTGKSRGKEKNRRSGKGERGHQQLYRLTISSARPNPTIGIAYPQQKVTPPKKVEAVGRGGHLLGSYRFHVPGLPERDGERQQEELGFARGFADGPSSHISSNYTSPAKVQAPVGAPHDNQRHYLEFQGNGNGTWSSAEKGLSGASSGVFPEGGKAGAHGLGPLSFQYPFQTLHSSAADPFPGSQDYVDVSVVSHGAYAFHPSSRDWKEEALGNGDGGAYGVSAAPLPQFLPPQTHGPLPGYKGRHGHSTDHNGAISPPGAIDPNPSTFPESPAVFPPSLHVSSLPKPLGTRQPLSKDSVASPRILDPGSALRRNTPHVSPTQVHFQNKAYADPNANAVGSLPFDKSLPSALQAHPRLLQPWEGVKKTYSSVEPSSAVYLSSAGSTLGFGCHEPRLKKTWQHLHLTSATPSQNRIELARKLPFPTLEWDAKGQKSPMDYATKALQSGEGAVIQRHDLLPQPCNSANTFCFDGAKDNESPATYVSRNPKSVFFGVGQGVPSSASSRLSSIPGLVLPQASPSESPLPSPAPNATSGSSTCSSLSPASSSPNSFEEGFTLNPPSFFHHQEGNKPFQALETPSCGAFPFSGTEASKDELLYKSISSEGHFPKPNLGCVEAFEAEPPPPPYSSSHHLLASSLSSASLDQLDVFLTCKQCDQNFSNLSSFLEHRQFCSSHAGLHQNQAKDPSRGAEPRKQHHGPPETAKHTQGLLLPLDPHSQLLALNKGDDFLVDGEQCIVKGDAKDDPLKGNALNGIAANPLPLSASDLELDDAKLDSLITEALNGLGYQSDNPEIDSSFIDVFADEELAPSKTKEGFSLGQKAKQVEENGKSLSCYEERPVGDPPKGRTLGHQERSEVWLPVHGRESPELASVRFMDNAEDVDAQSKIRRKNSSHPFVPVKPSKARGSSPTSVAKEPKKQKLRSNTWSKELIHKIVEQKNKLHKLHTKSSKVAPLSCALDRSLPEAKDSKFVEYEYISESDEERVEHAKRHCRRKLGSRMKGRLRSGFGRKRQGRGGREKEKEPAWRCGLRRDRGEEPGRAEDGMDRARRRSSRTSSSSCQATSLTSLTSETSDSTQSTEKADSDTENELQKRVLQNSKQREPSDVAEKEAVGRSRRMSIDLSGDLDSVDSAKLQLGDVNAYQRDISDLLPIPSSKAIHGKGSAMLFGPEAAEQCVKSAGHDSDEPMRKDGEQCRLQGAPRCPPFMAYNGEALKYHTEEFLNPSSVGTQSLPNDENASYEHVDTKCLKKQEFIASIGSFNSNSCDAATIGKGGPKMLVDMAETLYGCKELPDSYESSGLFPQPPAAESSQNSNAYFCHGDIAFKPKHHEILPYEADNDEGKMSSPLSFDSSSVFVAEFDTTLYDGKDSYIPFECAGHPLGKIDQHYPSFLHEKDWSLMEDISPVLPEEISPFHGLSVEKPITKRYLGELHQTPLPERMTDYNVVPFMSSISDDELEIKRLVTELESQLQTSKLQMEEASGEGPDVSKDHPGAEQSDGRFLPLTLDQESDDKGLFLMEDEFGTGNLVAAKSCGCETPESGKTLLSSLDSKYGSHENPWDRPVPFSPLHLAPSAPELILVEPLSSKEERDKIHEDLKDGSDICVGNGFQDLTDTSGQIMPDSSLHGISMEVPSYTSHLVQNPDTLFPKTLVTLPPRMETFPEETFNSAAKLESYQVPSSKSELEVTNGQETDSDLSSSVQSVEERDEIPKSNSPKTRDITACFQKSQDDSVLPKEAMESENQSICQSLTVPSKVNDEESSPSEALAHSKEMNKMRDEYEPALQEKADNPLEQLQLFVARTVKNNEEDLLAPCFSILHPNTHLLPSTYIQATQKEELQDNVQSEDITGSPMVEKRKRSLGEEAESVAKESDPPEFVLEQGKIMEHVSYATMKAVTQSPGCDFAERERQQKERRFEDEHPEEGDIDTCAGGVSPEHNNLSPLGNQRDEGAQEGQVTGEMEEDLEKAALAFRSHEIPGSLENETTGSALVAVLTVCNASWDKVCSEGQGKAFQVESDGEETPEGQLSSEVPELEDTCLQHGTGFCSVSAKDHGVKKKNANPHGNTCLDCFSSTAGIIDPKDLQRNNMGSMASNVFERLPSEEVHSKIPPGNAEKSLAGDPMQQNGESTFTAEHYGATSPQALQPCHTKDKTLDSVGSQKGTTMPSVSSPSSIDVASLIETERAMELHMDEYKSNNVLPLEYKDLPCSEEVPKSRKDSEMCCLREASSQQVIAFGQSPSKVDSALPVDSRTKENILKPQEKTYIQADQTQPEVNKVDIQEMPIVHRPEATNKNESHFNDGQILEIEENGSQNGGHGLEKEDCKQTGDGEDPSGFVEQEKHKGGRLGDPSKTGTETTKKRKGSPATCDICSVSFRSKTGLMRHKAVKHLSTTEDALLPACVPLEKELKVSKKNRKLPMREKARNSPTGLPFPKSYKNQRGKPKRETQGDVGRKGLGDLNGVSSDSACELQSPSKEREGELVPRREANAGEEEREARTDKLESLSGKKVKGKARKVKAKGVSNQKIFTPNSQLEIDIPALGSDVVSTTTDVILTVSTIKKDLEDSPISTEQSTSLPCPSRVKELEAVDERSSSAKETTEEKLLQDVENTKEQVEDPDGKECLEKDSSKESEQESSPCEGTSGKELEMKENLLEQMMDRNPNSPLGCALTGPQQPCQVGATEKDFPKDASSDGAPCLEDPQPWRSEEFPPKDESQDRSIVGPDLFDDDFTFSQLFPRHDQFARRKCRRVYGKRIKKPKPVAEVATRPEGTADLFSTRMASDLGETSSFCVTREDPCEYDTIYIDDALMLNMCHGSKPMLGDVMSGSTKRMTGLRDEVAELENGGMLSLLCQKSPTSDLPSLASWTSLEKKGDDVPADEASLNPSMELTDGHLTVGDSPEPPDLEEEPYETRINDNPCSPALHTIDMETPNTREVCFYSAGEDHLSCTDNESTLGFKPASVLQGRPSKNKLEEGKPGKNRSDLNLKTKDKQYKCKVCFQWFLTLGELDFHKLSHNPSPPPTCYMCVQRKFSSREQLRDHLKEKHAKNKAGLWACGMCLKEISDVWMYNEHLREHATQFARKGQAQKSVLGLPDCFGEEDPAVAQFLNSIMCRKPSKASKNPEVQTCKERKVPKEPLGQEAATVNKESLEIPCRTKPPVASPKAPPAPSPDPAPKVETAQKLAPMHPECKDPSRDCHHCGKQFPKPFKLQRHLVVHSLQKIYLCHKCPMFYQETKELRSHLSQEHGAAEEADIKHTTLYACELCADVMHVIKKSFICSTCNYTFSKKEQYDRHMEKHLVGSSRTFRFRGVMRPGASAKEGDKAAKEEKEAPKEEVPLAKKKRVGHQNSSLAPGTQDLQLEGEPLLPLGPLSRHHSSTMSQPSLSRHHSSTASQPPLSRHHSSTTSQPSLSRHHSSTVSQPPLSRHHSSTMSQPPLSRHHSSTASPPETPMNTEGLLDNFSNLLTETKTFLFDSLPSDASLVPQDELSHPEGLGHVSSLSEGHQSKRDTVTDYLSPSFESSNAVRLDLTSSSQKTAQKQSHLPEKRSKETVEKAAFNAEDATGTWENLRGEGKTGATGCSPDLESKKEPKTRCHISEAQPEESVVKPHLPEALPLKDKTASPVQNQSPSKKFPLGENPSGLQCLLDEEDEGQKQICSKDKATRDTSAVQNCPGVGTKEAGNKLGKLGHSDSGKCLAKPHPKKRKEHKAAHKSGSRENIEGDGGKKKKVRTQDNTGGDGDLKRPEWPSGEGLALTSRRGDAHCNKLSPKVKVSVVGGGQLKKAVLEPCFPKKANADVKRKKDILVGKALHPLLGKSDPSGHGFHHHRQRALQGAKLSDSHNYRTAESQNNLLSQLFGQKLTSFKIPLRRDPSE</sequence>
<feature type="domain" description="C2H2-type" evidence="3">
    <location>
        <begin position="3351"/>
        <end position="3373"/>
    </location>
</feature>
<feature type="region of interest" description="Disordered" evidence="2">
    <location>
        <begin position="1990"/>
        <end position="2036"/>
    </location>
</feature>
<reference evidence="4" key="3">
    <citation type="submission" date="2025-09" db="UniProtKB">
        <authorList>
            <consortium name="Ensembl"/>
        </authorList>
    </citation>
    <scope>IDENTIFICATION</scope>
</reference>
<feature type="compositionally biased region" description="Polar residues" evidence="2">
    <location>
        <begin position="3421"/>
        <end position="3433"/>
    </location>
</feature>
<organism evidence="4 5">
    <name type="scientific">Anolis carolinensis</name>
    <name type="common">Green anole</name>
    <name type="synonym">American chameleon</name>
    <dbReference type="NCBI Taxonomy" id="28377"/>
    <lineage>
        <taxon>Eukaryota</taxon>
        <taxon>Metazoa</taxon>
        <taxon>Chordata</taxon>
        <taxon>Craniata</taxon>
        <taxon>Vertebrata</taxon>
        <taxon>Euteleostomi</taxon>
        <taxon>Lepidosauria</taxon>
        <taxon>Squamata</taxon>
        <taxon>Bifurcata</taxon>
        <taxon>Unidentata</taxon>
        <taxon>Episquamata</taxon>
        <taxon>Toxicofera</taxon>
        <taxon>Iguania</taxon>
        <taxon>Dactyloidae</taxon>
        <taxon>Anolis</taxon>
    </lineage>
</organism>
<feature type="region of interest" description="Disordered" evidence="2">
    <location>
        <begin position="3034"/>
        <end position="3060"/>
    </location>
</feature>
<proteinExistence type="predicted"/>
<feature type="compositionally biased region" description="Basic and acidic residues" evidence="2">
    <location>
        <begin position="3394"/>
        <end position="3413"/>
    </location>
</feature>
<dbReference type="InterPro" id="IPR036236">
    <property type="entry name" value="Znf_C2H2_sf"/>
</dbReference>
<feature type="region of interest" description="Disordered" evidence="2">
    <location>
        <begin position="1071"/>
        <end position="1201"/>
    </location>
</feature>
<feature type="compositionally biased region" description="Basic residues" evidence="2">
    <location>
        <begin position="1074"/>
        <end position="1102"/>
    </location>
</feature>
<feature type="region of interest" description="Disordered" evidence="2">
    <location>
        <begin position="324"/>
        <end position="412"/>
    </location>
</feature>
<dbReference type="InterPro" id="IPR039270">
    <property type="entry name" value="ZNF469"/>
</dbReference>
<feature type="region of interest" description="Disordered" evidence="2">
    <location>
        <begin position="2491"/>
        <end position="2599"/>
    </location>
</feature>
<feature type="region of interest" description="Disordered" evidence="2">
    <location>
        <begin position="2388"/>
        <end position="2446"/>
    </location>
</feature>
<dbReference type="InParanoid" id="A0A803TGA0"/>
<feature type="domain" description="C2H2-type" evidence="3">
    <location>
        <begin position="3270"/>
        <end position="3297"/>
    </location>
</feature>
<dbReference type="GeneTree" id="ENSGT00530000065415"/>
<feature type="domain" description="C2H2-type" evidence="3">
    <location>
        <begin position="739"/>
        <end position="769"/>
    </location>
</feature>
<feature type="region of interest" description="Disordered" evidence="2">
    <location>
        <begin position="1936"/>
        <end position="1956"/>
    </location>
</feature>
<feature type="compositionally biased region" description="Basic residues" evidence="2">
    <location>
        <begin position="3771"/>
        <end position="3787"/>
    </location>
</feature>
<dbReference type="SUPFAM" id="SSF57667">
    <property type="entry name" value="beta-beta-alpha zinc fingers"/>
    <property type="match status" value="1"/>
</dbReference>
<feature type="compositionally biased region" description="Polar residues" evidence="2">
    <location>
        <begin position="3517"/>
        <end position="3527"/>
    </location>
</feature>
<feature type="region of interest" description="Disordered" evidence="2">
    <location>
        <begin position="3889"/>
        <end position="3917"/>
    </location>
</feature>
<feature type="compositionally biased region" description="Basic and acidic residues" evidence="2">
    <location>
        <begin position="2553"/>
        <end position="2567"/>
    </location>
</feature>
<dbReference type="GO" id="GO:0008270">
    <property type="term" value="F:zinc ion binding"/>
    <property type="evidence" value="ECO:0007669"/>
    <property type="project" value="UniProtKB-KW"/>
</dbReference>
<evidence type="ECO:0000256" key="1">
    <source>
        <dbReference type="PROSITE-ProRule" id="PRU00042"/>
    </source>
</evidence>
<feature type="region of interest" description="Disordered" evidence="2">
    <location>
        <begin position="3603"/>
        <end position="3626"/>
    </location>
</feature>
<feature type="region of interest" description="Disordered" evidence="2">
    <location>
        <begin position="1757"/>
        <end position="1801"/>
    </location>
</feature>
<feature type="region of interest" description="Disordered" evidence="2">
    <location>
        <begin position="3557"/>
        <end position="3587"/>
    </location>
</feature>
<feature type="compositionally biased region" description="Basic and acidic residues" evidence="2">
    <location>
        <begin position="1186"/>
        <end position="1200"/>
    </location>
</feature>
<dbReference type="RefSeq" id="XP_062817703.1">
    <property type="nucleotide sequence ID" value="XM_062961633.1"/>
</dbReference>
<dbReference type="PANTHER" id="PTHR21465:SF2">
    <property type="entry name" value="ZINC FINGER PROTEIN 469"/>
    <property type="match status" value="1"/>
</dbReference>
<dbReference type="GeneID" id="103282102"/>
<feature type="compositionally biased region" description="Basic and acidic residues" evidence="2">
    <location>
        <begin position="3616"/>
        <end position="3626"/>
    </location>
</feature>
<reference evidence="4" key="2">
    <citation type="submission" date="2025-08" db="UniProtKB">
        <authorList>
            <consortium name="Ensembl"/>
        </authorList>
    </citation>
    <scope>IDENTIFICATION</scope>
</reference>
<reference evidence="4" key="1">
    <citation type="submission" date="2009-12" db="EMBL/GenBank/DDBJ databases">
        <title>The Genome Sequence of Anolis carolinensis (Green Anole Lizard).</title>
        <authorList>
            <consortium name="The Genome Sequencing Platform"/>
            <person name="Di Palma F."/>
            <person name="Alfoldi J."/>
            <person name="Heiman D."/>
            <person name="Young S."/>
            <person name="Grabherr M."/>
            <person name="Johnson J."/>
            <person name="Lander E.S."/>
            <person name="Lindblad-Toh K."/>
        </authorList>
    </citation>
    <scope>NUCLEOTIDE SEQUENCE [LARGE SCALE GENOMIC DNA]</scope>
    <source>
        <strain evidence="4">JBL SC #1</strain>
    </source>
</reference>
<dbReference type="InterPro" id="IPR013087">
    <property type="entry name" value="Znf_C2H2_type"/>
</dbReference>
<feature type="compositionally biased region" description="Basic and acidic residues" evidence="2">
    <location>
        <begin position="2782"/>
        <end position="2794"/>
    </location>
</feature>
<keyword evidence="1" id="KW-0862">Zinc</keyword>
<feature type="region of interest" description="Disordered" evidence="2">
    <location>
        <begin position="2947"/>
        <end position="2995"/>
    </location>
</feature>
<feature type="compositionally biased region" description="Polar residues" evidence="2">
    <location>
        <begin position="1760"/>
        <end position="1786"/>
    </location>
</feature>
<dbReference type="SMART" id="SM00355">
    <property type="entry name" value="ZnF_C2H2"/>
    <property type="match status" value="8"/>
</dbReference>
<feature type="compositionally biased region" description="Pro residues" evidence="2">
    <location>
        <begin position="3235"/>
        <end position="3249"/>
    </location>
</feature>